<dbReference type="AlphaFoldDB" id="A0ABD3MKN3"/>
<dbReference type="Pfam" id="PF00246">
    <property type="entry name" value="Peptidase_M14"/>
    <property type="match status" value="1"/>
</dbReference>
<evidence type="ECO:0000313" key="6">
    <source>
        <dbReference type="EMBL" id="KAL3762531.1"/>
    </source>
</evidence>
<dbReference type="EMBL" id="JALLAZ020001826">
    <property type="protein sequence ID" value="KAL3762531.1"/>
    <property type="molecule type" value="Genomic_DNA"/>
</dbReference>
<organism evidence="6 7">
    <name type="scientific">Stephanodiscus triporus</name>
    <dbReference type="NCBI Taxonomy" id="2934178"/>
    <lineage>
        <taxon>Eukaryota</taxon>
        <taxon>Sar</taxon>
        <taxon>Stramenopiles</taxon>
        <taxon>Ochrophyta</taxon>
        <taxon>Bacillariophyta</taxon>
        <taxon>Coscinodiscophyceae</taxon>
        <taxon>Thalassiosirophycidae</taxon>
        <taxon>Stephanodiscales</taxon>
        <taxon>Stephanodiscaceae</taxon>
        <taxon>Stephanodiscus</taxon>
    </lineage>
</organism>
<proteinExistence type="inferred from homology"/>
<dbReference type="SUPFAM" id="SSF53187">
    <property type="entry name" value="Zn-dependent exopeptidases"/>
    <property type="match status" value="1"/>
</dbReference>
<dbReference type="PANTHER" id="PTHR11705:SF138">
    <property type="entry name" value="PEPTIDASE M14 CARBOXYPEPTIDASE A DOMAIN-CONTAINING PROTEIN"/>
    <property type="match status" value="1"/>
</dbReference>
<feature type="compositionally biased region" description="Polar residues" evidence="3">
    <location>
        <begin position="1"/>
        <end position="13"/>
    </location>
</feature>
<gene>
    <name evidence="6" type="ORF">ACHAW5_008457</name>
</gene>
<dbReference type="Proteomes" id="UP001530315">
    <property type="component" value="Unassembled WGS sequence"/>
</dbReference>
<feature type="transmembrane region" description="Helical" evidence="4">
    <location>
        <begin position="765"/>
        <end position="784"/>
    </location>
</feature>
<comment type="caution">
    <text evidence="6">The sequence shown here is derived from an EMBL/GenBank/DDBJ whole genome shotgun (WGS) entry which is preliminary data.</text>
</comment>
<feature type="domain" description="Peptidase M14" evidence="5">
    <location>
        <begin position="45"/>
        <end position="421"/>
    </location>
</feature>
<dbReference type="SMART" id="SM00631">
    <property type="entry name" value="Zn_pept"/>
    <property type="match status" value="1"/>
</dbReference>
<accession>A0ABD3MKN3</accession>
<name>A0ABD3MKN3_9STRA</name>
<feature type="region of interest" description="Disordered" evidence="3">
    <location>
        <begin position="434"/>
        <end position="454"/>
    </location>
</feature>
<dbReference type="InterPro" id="IPR000834">
    <property type="entry name" value="Peptidase_M14"/>
</dbReference>
<protein>
    <recommendedName>
        <fullName evidence="5">Peptidase M14 domain-containing protein</fullName>
    </recommendedName>
</protein>
<evidence type="ECO:0000256" key="2">
    <source>
        <dbReference type="ARBA" id="ARBA00005988"/>
    </source>
</evidence>
<comment type="cofactor">
    <cofactor evidence="1">
        <name>Zn(2+)</name>
        <dbReference type="ChEBI" id="CHEBI:29105"/>
    </cofactor>
</comment>
<reference evidence="6 7" key="1">
    <citation type="submission" date="2024-10" db="EMBL/GenBank/DDBJ databases">
        <title>Updated reference genomes for cyclostephanoid diatoms.</title>
        <authorList>
            <person name="Roberts W.R."/>
            <person name="Alverson A.J."/>
        </authorList>
    </citation>
    <scope>NUCLEOTIDE SEQUENCE [LARGE SCALE GENOMIC DNA]</scope>
    <source>
        <strain evidence="6 7">AJA276-08</strain>
    </source>
</reference>
<comment type="similarity">
    <text evidence="2">Belongs to the peptidase M14 family.</text>
</comment>
<dbReference type="CDD" id="cd00596">
    <property type="entry name" value="Peptidase_M14_like"/>
    <property type="match status" value="1"/>
</dbReference>
<evidence type="ECO:0000256" key="3">
    <source>
        <dbReference type="SAM" id="MobiDB-lite"/>
    </source>
</evidence>
<evidence type="ECO:0000259" key="5">
    <source>
        <dbReference type="SMART" id="SM00631"/>
    </source>
</evidence>
<evidence type="ECO:0000256" key="1">
    <source>
        <dbReference type="ARBA" id="ARBA00001947"/>
    </source>
</evidence>
<dbReference type="Gene3D" id="3.40.630.10">
    <property type="entry name" value="Zn peptidases"/>
    <property type="match status" value="1"/>
</dbReference>
<sequence length="823" mass="91370">MAISSQSALTMTTHPMARSNGDHEKSYQRLAQQQQTRDEQYEILTSAAILDRMQKMVSNFPNFVTLTTTQEWFGLPRAVRSYQIMLITNVPIMTGKDTDCPFDKNYKEHGKGCNNYVLIIQDKEAHPEDPDLKLAGDSDPDHYIKIEDYFFQTQAGGRSGWKYVPDVFLSGAVHGNERVGPTSLLEMSELLVEAAHCESMPRMRLKPTDDGNTTDDASGKMWEQELANARACRRDLADNRGVPSPYRQWLARLVSTRRTVVIPTANALGYSQDVREEAGIDPNRDFPFDVSPSDSDDCMQTIAGRSINELFRSHLFPIGLTFHGGMEVIAYEWGAPTYLNKDAPDAAAQDAIASAYSRYANGFRGHVPYDYGTMNDKVYYVRGGMEDWAFAGSWDPERVVECTPRTFGGYPRDKTRYNNSTLRAFNMLIETSSPKAPDRSELGTRTDPLVSSDGGNNGHIARNLRLALVAMDVVEPYVSIRGVEGLEFDDDLIPQVNIRRYNGISDYVENSKIIYVPSSGIGKSDGSIKVSWTVGGAFNIDDTELVVGLREFLPSNLADVEDGVYPSATTLNVINSNKFHVVRPSITVGRTRWHVDGPYPTTSSNDSDSFSTFPTFEATVDTSNYLPTSTLVVFARAKVDKDWLQQFKDVAPTGLGPTSHIVNARRNPSYLALNAGKVIRGKVDDWWYANPITIFIGSDNQGTEAEVKLLHEAESNEAPRSVDGNRIKAIHINSRFSNLSGVMEAVSGGAAEAVTGPASATASSLYSLGILLILINLFALAILVRRRRQKRYVERITSDDKEFEVSVGPYHDDPAEDTDRRLI</sequence>
<feature type="region of interest" description="Disordered" evidence="3">
    <location>
        <begin position="1"/>
        <end position="30"/>
    </location>
</feature>
<keyword evidence="4" id="KW-0812">Transmembrane</keyword>
<keyword evidence="4" id="KW-1133">Transmembrane helix</keyword>
<keyword evidence="4" id="KW-0472">Membrane</keyword>
<keyword evidence="7" id="KW-1185">Reference proteome</keyword>
<evidence type="ECO:0000256" key="4">
    <source>
        <dbReference type="SAM" id="Phobius"/>
    </source>
</evidence>
<dbReference type="PANTHER" id="PTHR11705">
    <property type="entry name" value="PROTEASE FAMILY M14 CARBOXYPEPTIDASE A,B"/>
    <property type="match status" value="1"/>
</dbReference>
<evidence type="ECO:0000313" key="7">
    <source>
        <dbReference type="Proteomes" id="UP001530315"/>
    </source>
</evidence>